<dbReference type="EnsemblPlants" id="Solyc09g009340.2.1">
    <property type="protein sequence ID" value="Solyc09g009340.2.1.1"/>
    <property type="gene ID" value="Solyc09g009340.2"/>
</dbReference>
<organism evidence="1">
    <name type="scientific">Solanum lycopersicum</name>
    <name type="common">Tomato</name>
    <name type="synonym">Lycopersicon esculentum</name>
    <dbReference type="NCBI Taxonomy" id="4081"/>
    <lineage>
        <taxon>Eukaryota</taxon>
        <taxon>Viridiplantae</taxon>
        <taxon>Streptophyta</taxon>
        <taxon>Embryophyta</taxon>
        <taxon>Tracheophyta</taxon>
        <taxon>Spermatophyta</taxon>
        <taxon>Magnoliopsida</taxon>
        <taxon>eudicotyledons</taxon>
        <taxon>Gunneridae</taxon>
        <taxon>Pentapetalae</taxon>
        <taxon>asterids</taxon>
        <taxon>lamiids</taxon>
        <taxon>Solanales</taxon>
        <taxon>Solanaceae</taxon>
        <taxon>Solanoideae</taxon>
        <taxon>Solaneae</taxon>
        <taxon>Solanum</taxon>
        <taxon>Solanum subgen. Lycopersicon</taxon>
    </lineage>
</organism>
<reference evidence="1" key="1">
    <citation type="journal article" date="2012" name="Nature">
        <title>The tomato genome sequence provides insights into fleshy fruit evolution.</title>
        <authorList>
            <consortium name="Tomato Genome Consortium"/>
        </authorList>
    </citation>
    <scope>NUCLEOTIDE SEQUENCE [LARGE SCALE GENOMIC DNA]</scope>
    <source>
        <strain evidence="1">cv. Heinz 1706</strain>
    </source>
</reference>
<keyword evidence="2" id="KW-1185">Reference proteome</keyword>
<reference evidence="1" key="2">
    <citation type="submission" date="2019-01" db="UniProtKB">
        <authorList>
            <consortium name="EnsemblPlants"/>
        </authorList>
    </citation>
    <scope>IDENTIFICATION</scope>
    <source>
        <strain evidence="1">cv. Heinz 1706</strain>
    </source>
</reference>
<proteinExistence type="predicted"/>
<evidence type="ECO:0000313" key="1">
    <source>
        <dbReference type="EnsemblPlants" id="Solyc09g009340.2.1.1"/>
    </source>
</evidence>
<dbReference type="Gramene" id="Solyc09g009340.2.1">
    <property type="protein sequence ID" value="Solyc09g009340.2.1.1"/>
    <property type="gene ID" value="Solyc09g009340.2"/>
</dbReference>
<sequence>MRGATPLGS</sequence>
<name>A0A3Q7HXB0_SOLLC</name>
<evidence type="ECO:0000313" key="2">
    <source>
        <dbReference type="Proteomes" id="UP000004994"/>
    </source>
</evidence>
<accession>A0A3Q7HXB0</accession>
<dbReference type="InParanoid" id="A0A3Q7HXB0"/>
<protein>
    <submittedName>
        <fullName evidence="1">Uncharacterized protein</fullName>
    </submittedName>
</protein>
<dbReference type="Proteomes" id="UP000004994">
    <property type="component" value="Chromosome 9"/>
</dbReference>